<dbReference type="AlphaFoldDB" id="A0A845BD25"/>
<dbReference type="Pfam" id="PF02581">
    <property type="entry name" value="TMP-TENI"/>
    <property type="match status" value="1"/>
</dbReference>
<dbReference type="EMBL" id="SNVJ01000013">
    <property type="protein sequence ID" value="MXP64628.1"/>
    <property type="molecule type" value="Genomic_DNA"/>
</dbReference>
<dbReference type="GO" id="GO:0009228">
    <property type="term" value="P:thiamine biosynthetic process"/>
    <property type="evidence" value="ECO:0007669"/>
    <property type="project" value="UniProtKB-KW"/>
</dbReference>
<proteinExistence type="predicted"/>
<evidence type="ECO:0000259" key="1">
    <source>
        <dbReference type="Pfam" id="PF02581"/>
    </source>
</evidence>
<reference evidence="2 3" key="1">
    <citation type="submission" date="2019-03" db="EMBL/GenBank/DDBJ databases">
        <title>Roseomonas sp. a novel Roseomonas species isolated from Sea whip Gorgonian.</title>
        <authorList>
            <person name="Li F."/>
            <person name="Pan X."/>
            <person name="Huang S."/>
            <person name="Li Z."/>
            <person name="Meng B."/>
        </authorList>
    </citation>
    <scope>NUCLEOTIDE SEQUENCE [LARGE SCALE GENOMIC DNA]</scope>
    <source>
        <strain evidence="2 3">M0104</strain>
    </source>
</reference>
<evidence type="ECO:0000313" key="3">
    <source>
        <dbReference type="Proteomes" id="UP000460715"/>
    </source>
</evidence>
<dbReference type="Gene3D" id="3.20.20.70">
    <property type="entry name" value="Aldolase class I"/>
    <property type="match status" value="1"/>
</dbReference>
<feature type="domain" description="Thiamine phosphate synthase/TenI" evidence="1">
    <location>
        <begin position="54"/>
        <end position="178"/>
    </location>
</feature>
<dbReference type="InterPro" id="IPR036206">
    <property type="entry name" value="ThiamineP_synth_sf"/>
</dbReference>
<sequence>MRLKPGRFPSRTPLPRLWLFSDPARLPDPRRALAALPRGSGLVARGVAAALRPDLARLQRRRRGVLLIGGEARAALALRTGLHWPDRATSLEMLPFLRARRAGAPWARLSVAAHGRAGLARAARLRADLVFLSPLFPTPSHPGAPALGPWRWAALARRAGRPVVALGGIVAATAGRVPPPACGLAAITALLHRSHSVSRKSRSPQAEHCPSQYA</sequence>
<dbReference type="InterPro" id="IPR022998">
    <property type="entry name" value="ThiamineP_synth_TenI"/>
</dbReference>
<dbReference type="Proteomes" id="UP000460715">
    <property type="component" value="Unassembled WGS sequence"/>
</dbReference>
<dbReference type="InterPro" id="IPR013785">
    <property type="entry name" value="Aldolase_TIM"/>
</dbReference>
<dbReference type="OrthoDB" id="8446047at2"/>
<organism evidence="2 3">
    <name type="scientific">Teichococcus coralli</name>
    <dbReference type="NCBI Taxonomy" id="2545983"/>
    <lineage>
        <taxon>Bacteria</taxon>
        <taxon>Pseudomonadati</taxon>
        <taxon>Pseudomonadota</taxon>
        <taxon>Alphaproteobacteria</taxon>
        <taxon>Acetobacterales</taxon>
        <taxon>Roseomonadaceae</taxon>
        <taxon>Roseomonas</taxon>
    </lineage>
</organism>
<name>A0A845BD25_9PROT</name>
<evidence type="ECO:0000313" key="2">
    <source>
        <dbReference type="EMBL" id="MXP64628.1"/>
    </source>
</evidence>
<keyword evidence="3" id="KW-1185">Reference proteome</keyword>
<dbReference type="CDD" id="cd00564">
    <property type="entry name" value="TMP_TenI"/>
    <property type="match status" value="1"/>
</dbReference>
<dbReference type="SUPFAM" id="SSF51391">
    <property type="entry name" value="Thiamin phosphate synthase"/>
    <property type="match status" value="1"/>
</dbReference>
<dbReference type="RefSeq" id="WP_160937968.1">
    <property type="nucleotide sequence ID" value="NZ_SNVJ01000013.1"/>
</dbReference>
<accession>A0A845BD25</accession>
<gene>
    <name evidence="2" type="ORF">E0493_14845</name>
</gene>
<protein>
    <submittedName>
        <fullName evidence="2">Thiamine phosphate synthase</fullName>
    </submittedName>
</protein>
<comment type="caution">
    <text evidence="2">The sequence shown here is derived from an EMBL/GenBank/DDBJ whole genome shotgun (WGS) entry which is preliminary data.</text>
</comment>